<dbReference type="PROSITE" id="PS00134">
    <property type="entry name" value="TRYPSIN_HIS"/>
    <property type="match status" value="1"/>
</dbReference>
<evidence type="ECO:0000256" key="1">
    <source>
        <dbReference type="ARBA" id="ARBA00023157"/>
    </source>
</evidence>
<proteinExistence type="predicted"/>
<protein>
    <recommendedName>
        <fullName evidence="2">Peptidase S1 domain-containing protein</fullName>
    </recommendedName>
</protein>
<evidence type="ECO:0000259" key="2">
    <source>
        <dbReference type="PROSITE" id="PS50240"/>
    </source>
</evidence>
<evidence type="ECO:0000313" key="3">
    <source>
        <dbReference type="Ensembl" id="ENSPNYP00000003991.1"/>
    </source>
</evidence>
<sequence>MEKLWDLVKIEAVPTSAGRVVGGVNAEEGAWPWIVSLQWRGRHACGASVIGSDWLLTAAHCVYGVNIPLVDQDLCQQQLPEYTITSSMLCAGYQEGGVDSCQVTSHLDSKHPP</sequence>
<feature type="domain" description="Peptidase S1" evidence="2">
    <location>
        <begin position="20"/>
        <end position="64"/>
    </location>
</feature>
<dbReference type="InterPro" id="IPR001254">
    <property type="entry name" value="Trypsin_dom"/>
</dbReference>
<dbReference type="SUPFAM" id="SSF50494">
    <property type="entry name" value="Trypsin-like serine proteases"/>
    <property type="match status" value="1"/>
</dbReference>
<dbReference type="GO" id="GO:0004252">
    <property type="term" value="F:serine-type endopeptidase activity"/>
    <property type="evidence" value="ECO:0007669"/>
    <property type="project" value="InterPro"/>
</dbReference>
<dbReference type="Pfam" id="PF00089">
    <property type="entry name" value="Trypsin"/>
    <property type="match status" value="2"/>
</dbReference>
<reference evidence="3" key="1">
    <citation type="submission" date="2023-09" db="UniProtKB">
        <authorList>
            <consortium name="Ensembl"/>
        </authorList>
    </citation>
    <scope>IDENTIFICATION</scope>
</reference>
<accession>A0A3B4F478</accession>
<keyword evidence="1" id="KW-1015">Disulfide bond</keyword>
<dbReference type="InterPro" id="IPR018114">
    <property type="entry name" value="TRYPSIN_HIS"/>
</dbReference>
<dbReference type="InterPro" id="IPR043504">
    <property type="entry name" value="Peptidase_S1_PA_chymotrypsin"/>
</dbReference>
<dbReference type="AlphaFoldDB" id="A0A3B4F478"/>
<dbReference type="PANTHER" id="PTHR24252:SF16">
    <property type="entry name" value="TRANSMEMBRANE SERINE PROTEASE 15"/>
    <property type="match status" value="1"/>
</dbReference>
<dbReference type="Gene3D" id="2.40.10.10">
    <property type="entry name" value="Trypsin-like serine proteases"/>
    <property type="match status" value="2"/>
</dbReference>
<dbReference type="Ensembl" id="ENSPNYT00000004092.1">
    <property type="protein sequence ID" value="ENSPNYP00000003991.1"/>
    <property type="gene ID" value="ENSPNYG00000003052.1"/>
</dbReference>
<organism evidence="3">
    <name type="scientific">Pundamilia nyererei</name>
    <dbReference type="NCBI Taxonomy" id="303518"/>
    <lineage>
        <taxon>Eukaryota</taxon>
        <taxon>Metazoa</taxon>
        <taxon>Chordata</taxon>
        <taxon>Craniata</taxon>
        <taxon>Vertebrata</taxon>
        <taxon>Euteleostomi</taxon>
        <taxon>Actinopterygii</taxon>
        <taxon>Neopterygii</taxon>
        <taxon>Teleostei</taxon>
        <taxon>Neoteleostei</taxon>
        <taxon>Acanthomorphata</taxon>
        <taxon>Ovalentaria</taxon>
        <taxon>Cichlomorphae</taxon>
        <taxon>Cichliformes</taxon>
        <taxon>Cichlidae</taxon>
        <taxon>African cichlids</taxon>
        <taxon>Pseudocrenilabrinae</taxon>
        <taxon>Haplochromini</taxon>
        <taxon>Pundamilia</taxon>
    </lineage>
</organism>
<dbReference type="PANTHER" id="PTHR24252">
    <property type="entry name" value="ACROSIN-RELATED"/>
    <property type="match status" value="1"/>
</dbReference>
<dbReference type="InterPro" id="IPR009003">
    <property type="entry name" value="Peptidase_S1_PA"/>
</dbReference>
<name>A0A3B4F478_9CICH</name>
<dbReference type="GeneTree" id="ENSGT00940000164655"/>
<dbReference type="PROSITE" id="PS50240">
    <property type="entry name" value="TRYPSIN_DOM"/>
    <property type="match status" value="1"/>
</dbReference>
<dbReference type="GO" id="GO:0006508">
    <property type="term" value="P:proteolysis"/>
    <property type="evidence" value="ECO:0007669"/>
    <property type="project" value="InterPro"/>
</dbReference>